<dbReference type="SMART" id="SM00870">
    <property type="entry name" value="Asparaginase"/>
    <property type="match status" value="1"/>
</dbReference>
<evidence type="ECO:0000259" key="9">
    <source>
        <dbReference type="Pfam" id="PF17763"/>
    </source>
</evidence>
<feature type="binding site" evidence="5">
    <location>
        <begin position="104"/>
        <end position="105"/>
    </location>
    <ligand>
        <name>substrate</name>
    </ligand>
</feature>
<feature type="binding site" evidence="5">
    <location>
        <position position="73"/>
    </location>
    <ligand>
        <name>substrate</name>
    </ligand>
</feature>
<dbReference type="FunFam" id="3.40.50.40:FF:000001">
    <property type="entry name" value="L-asparaginase 1"/>
    <property type="match status" value="1"/>
</dbReference>
<dbReference type="GO" id="GO:0004067">
    <property type="term" value="F:asparaginase activity"/>
    <property type="evidence" value="ECO:0007669"/>
    <property type="project" value="UniProtKB-UniRule"/>
</dbReference>
<dbReference type="Gene3D" id="3.40.50.1170">
    <property type="entry name" value="L-asparaginase, N-terminal domain"/>
    <property type="match status" value="1"/>
</dbReference>
<evidence type="ECO:0000256" key="6">
    <source>
        <dbReference type="PROSITE-ProRule" id="PRU10099"/>
    </source>
</evidence>
<gene>
    <name evidence="10" type="ORF">SAMN04487941_1042</name>
</gene>
<dbReference type="InterPro" id="IPR020827">
    <property type="entry name" value="Asparaginase/glutaminase_AS1"/>
</dbReference>
<accession>A0A1I7GID0</accession>
<organism evidence="10 11">
    <name type="scientific">Pontibacter akesuensis</name>
    <dbReference type="NCBI Taxonomy" id="388950"/>
    <lineage>
        <taxon>Bacteria</taxon>
        <taxon>Pseudomonadati</taxon>
        <taxon>Bacteroidota</taxon>
        <taxon>Cytophagia</taxon>
        <taxon>Cytophagales</taxon>
        <taxon>Hymenobacteraceae</taxon>
        <taxon>Pontibacter</taxon>
    </lineage>
</organism>
<evidence type="ECO:0000259" key="8">
    <source>
        <dbReference type="Pfam" id="PF00710"/>
    </source>
</evidence>
<sequence length="357" mass="39694">MDFVKVDIDTAAPENPEASILIIYTGGTIGMVFDEENKHLVPFNFSQIIEKVPELRQFNFLLTVVSLEPAIDSSNVTIADWHQLARLVEENYSYYDGFVILHGTDTMAYSASALSYMLENLQKPVIFTGAQVPIGRVRTDARENLISALQIAATKINGKSAVPEVCIYFHNLLLRGNRAKKVESSQYNAFKSENYPPLAKAGVNIDYFWSAVGKHTDYPFRVHYQFDDRVAILKLFPGITPSMVRSIVEAPEIRGLVLETFGAGNAPTAPWLLELLGGAIRRDVLILNVSQCDEGRVRQGNYETSRYLLELGVIGGADITTEAAITKLMYVLGQGLPYQESVLLLEQNLRGEITIEV</sequence>
<dbReference type="STRING" id="388950.GCA_001611675_00140"/>
<protein>
    <recommendedName>
        <fullName evidence="2">asparaginase</fullName>
        <ecNumber evidence="2">3.5.1.1</ecNumber>
    </recommendedName>
</protein>
<dbReference type="GO" id="GO:0009066">
    <property type="term" value="P:aspartate family amino acid metabolic process"/>
    <property type="evidence" value="ECO:0007669"/>
    <property type="project" value="UniProtKB-ARBA"/>
</dbReference>
<dbReference type="Pfam" id="PF17763">
    <property type="entry name" value="Asparaginase_C"/>
    <property type="match status" value="1"/>
</dbReference>
<dbReference type="OrthoDB" id="9788068at2"/>
<feature type="domain" description="L-asparaginase N-terminal" evidence="8">
    <location>
        <begin position="20"/>
        <end position="211"/>
    </location>
</feature>
<name>A0A1I7GID0_9BACT</name>
<evidence type="ECO:0000256" key="7">
    <source>
        <dbReference type="PROSITE-ProRule" id="PRU10100"/>
    </source>
</evidence>
<dbReference type="SUPFAM" id="SSF53774">
    <property type="entry name" value="Glutaminase/Asparaginase"/>
    <property type="match status" value="1"/>
</dbReference>
<dbReference type="AlphaFoldDB" id="A0A1I7GID0"/>
<dbReference type="EC" id="3.5.1.1" evidence="2"/>
<evidence type="ECO:0000256" key="1">
    <source>
        <dbReference type="ARBA" id="ARBA00010518"/>
    </source>
</evidence>
<dbReference type="PROSITE" id="PS00144">
    <property type="entry name" value="ASN_GLN_ASE_1"/>
    <property type="match status" value="1"/>
</dbReference>
<dbReference type="PANTHER" id="PTHR11707:SF28">
    <property type="entry name" value="60 KDA LYSOPHOSPHOLIPASE"/>
    <property type="match status" value="1"/>
</dbReference>
<dbReference type="SFLD" id="SFLDS00057">
    <property type="entry name" value="Glutaminase/Asparaginase"/>
    <property type="match status" value="1"/>
</dbReference>
<dbReference type="RefSeq" id="WP_068836380.1">
    <property type="nucleotide sequence ID" value="NZ_BMXC01000001.1"/>
</dbReference>
<feature type="active site" evidence="7">
    <location>
        <position position="104"/>
    </location>
</feature>
<dbReference type="PROSITE" id="PS51732">
    <property type="entry name" value="ASN_GLN_ASE_3"/>
    <property type="match status" value="1"/>
</dbReference>
<dbReference type="InterPro" id="IPR040919">
    <property type="entry name" value="Asparaginase_C"/>
</dbReference>
<feature type="active site" evidence="6">
    <location>
        <position position="28"/>
    </location>
</feature>
<dbReference type="FunFam" id="3.40.50.1170:FF:000001">
    <property type="entry name" value="L-asparaginase 2"/>
    <property type="match status" value="1"/>
</dbReference>
<keyword evidence="11" id="KW-1185">Reference proteome</keyword>
<dbReference type="InterPro" id="IPR027474">
    <property type="entry name" value="L-asparaginase_N"/>
</dbReference>
<dbReference type="InterPro" id="IPR006034">
    <property type="entry name" value="Asparaginase/glutaminase-like"/>
</dbReference>
<evidence type="ECO:0000313" key="11">
    <source>
        <dbReference type="Proteomes" id="UP000182491"/>
    </source>
</evidence>
<evidence type="ECO:0000256" key="2">
    <source>
        <dbReference type="ARBA" id="ARBA00012920"/>
    </source>
</evidence>
<reference evidence="11" key="1">
    <citation type="submission" date="2016-10" db="EMBL/GenBank/DDBJ databases">
        <authorList>
            <person name="Varghese N."/>
        </authorList>
    </citation>
    <scope>NUCLEOTIDE SEQUENCE [LARGE SCALE GENOMIC DNA]</scope>
    <source>
        <strain evidence="11">DSM 18820</strain>
    </source>
</reference>
<dbReference type="InterPro" id="IPR006033">
    <property type="entry name" value="AsnA_fam"/>
</dbReference>
<dbReference type="InterPro" id="IPR036152">
    <property type="entry name" value="Asp/glu_Ase-like_sf"/>
</dbReference>
<feature type="domain" description="Asparaginase/glutaminase C-terminal" evidence="9">
    <location>
        <begin position="229"/>
        <end position="339"/>
    </location>
</feature>
<comment type="similarity">
    <text evidence="1">Belongs to the asparaginase 1 family.</text>
</comment>
<dbReference type="InterPro" id="IPR027475">
    <property type="entry name" value="Asparaginase/glutaminase_AS2"/>
</dbReference>
<dbReference type="PROSITE" id="PS00917">
    <property type="entry name" value="ASN_GLN_ASE_2"/>
    <property type="match status" value="1"/>
</dbReference>
<dbReference type="PIRSF" id="PIRSF500176">
    <property type="entry name" value="L_ASNase"/>
    <property type="match status" value="1"/>
</dbReference>
<dbReference type="CDD" id="cd08963">
    <property type="entry name" value="L-asparaginase_I"/>
    <property type="match status" value="1"/>
</dbReference>
<dbReference type="InterPro" id="IPR041725">
    <property type="entry name" value="L-asparaginase_I"/>
</dbReference>
<dbReference type="Proteomes" id="UP000182491">
    <property type="component" value="Unassembled WGS sequence"/>
</dbReference>
<dbReference type="Gene3D" id="3.40.50.40">
    <property type="match status" value="1"/>
</dbReference>
<evidence type="ECO:0000256" key="5">
    <source>
        <dbReference type="PIRSR" id="PIRSR001220-2"/>
    </source>
</evidence>
<dbReference type="NCBIfam" id="TIGR00519">
    <property type="entry name" value="asnASE_I"/>
    <property type="match status" value="1"/>
</dbReference>
<dbReference type="PRINTS" id="PR00139">
    <property type="entry name" value="ASNGLNASE"/>
</dbReference>
<dbReference type="Pfam" id="PF00710">
    <property type="entry name" value="Asparaginase"/>
    <property type="match status" value="1"/>
</dbReference>
<proteinExistence type="inferred from homology"/>
<dbReference type="EMBL" id="FPCA01000001">
    <property type="protein sequence ID" value="SFU48262.1"/>
    <property type="molecule type" value="Genomic_DNA"/>
</dbReference>
<evidence type="ECO:0000256" key="4">
    <source>
        <dbReference type="PIRSR" id="PIRSR001220-1"/>
    </source>
</evidence>
<dbReference type="InterPro" id="IPR037152">
    <property type="entry name" value="L-asparaginase_N_sf"/>
</dbReference>
<evidence type="ECO:0000313" key="10">
    <source>
        <dbReference type="EMBL" id="SFU48262.1"/>
    </source>
</evidence>
<evidence type="ECO:0000256" key="3">
    <source>
        <dbReference type="ARBA" id="ARBA00022801"/>
    </source>
</evidence>
<dbReference type="PANTHER" id="PTHR11707">
    <property type="entry name" value="L-ASPARAGINASE"/>
    <property type="match status" value="1"/>
</dbReference>
<dbReference type="InterPro" id="IPR027473">
    <property type="entry name" value="L-asparaginase_C"/>
</dbReference>
<dbReference type="PIRSF" id="PIRSF001220">
    <property type="entry name" value="L-ASNase_gatD"/>
    <property type="match status" value="1"/>
</dbReference>
<feature type="active site" description="O-isoaspartyl threonine intermediate" evidence="4">
    <location>
        <position position="28"/>
    </location>
</feature>
<keyword evidence="3" id="KW-0378">Hydrolase</keyword>